<dbReference type="InterPro" id="IPR011990">
    <property type="entry name" value="TPR-like_helical_dom_sf"/>
</dbReference>
<dbReference type="Pfam" id="PF12895">
    <property type="entry name" value="ANAPC3"/>
    <property type="match status" value="1"/>
</dbReference>
<dbReference type="SMART" id="SM00386">
    <property type="entry name" value="HAT"/>
    <property type="match status" value="3"/>
</dbReference>
<dbReference type="InterPro" id="IPR019734">
    <property type="entry name" value="TPR_rpt"/>
</dbReference>
<evidence type="ECO:0000256" key="3">
    <source>
        <dbReference type="PROSITE-ProRule" id="PRU00339"/>
    </source>
</evidence>
<dbReference type="SUPFAM" id="SSF48452">
    <property type="entry name" value="TPR-like"/>
    <property type="match status" value="5"/>
</dbReference>
<dbReference type="InterPro" id="IPR039226">
    <property type="entry name" value="Ski3/TTC37"/>
</dbReference>
<name>A0ABM1NER4_NICVS</name>
<dbReference type="Gene3D" id="1.25.40.10">
    <property type="entry name" value="Tetratricopeptide repeat domain"/>
    <property type="match status" value="6"/>
</dbReference>
<dbReference type="PANTHER" id="PTHR15704:SF7">
    <property type="entry name" value="SUPERKILLER COMPLEX PROTEIN 3"/>
    <property type="match status" value="1"/>
</dbReference>
<feature type="repeat" description="TPR" evidence="3">
    <location>
        <begin position="951"/>
        <end position="984"/>
    </location>
</feature>
<keyword evidence="4" id="KW-1185">Reference proteome</keyword>
<feature type="repeat" description="TPR" evidence="3">
    <location>
        <begin position="573"/>
        <end position="606"/>
    </location>
</feature>
<dbReference type="Pfam" id="PF13181">
    <property type="entry name" value="TPR_8"/>
    <property type="match status" value="2"/>
</dbReference>
<dbReference type="GeneID" id="108568625"/>
<protein>
    <submittedName>
        <fullName evidence="5">Tetratricopeptide repeat protein 37</fullName>
    </submittedName>
</protein>
<sequence length="1281" mass="147075">MDIKSNLKDARDAIKNKDFEKSMKLCKSILREDKTNYMGLVFLGISLQEVGPIEQAPNAFRKAIQQNATNILAWNGLLNFYEKVNNPQKNKDLIGIYCKLIELETNETKCIEIVQKFVDLQVDDMDHKVVSIYNVANCDTVTVDLKLKIYASIVEVYRDIKDPQDIVKQIFEKCLLELIESGKASKEVYIEYLKFLYNNKKYENFMEEADKFTIMHGNNIHCFEWVCKVFNELYIERNSLYEKYLENVKICLEELLELHSDSSIALLTKAIMFCIEDNLDEMKSYLHKVTLLRPGLLHAWILYTECFIKFHFYEDALEVAYKADKLLLSINNSKQSLRNILDNYMCLCLSQSNIPEELEKCKVMCLKILENSDEVMIKKYLIEAYVKLEYWEKAEKCIDSCDEDIKPLLLAKLFRAKGFLKKALGQLENFTLNSSEYWLELGEVYRDSEMYEKCLVPFLKAAKLDPNSYMCFLHLGEYYNKINDMDKARRCYEKCFKINGKCSAAGIELSKIYRKQKMWGENLNLLENLASVRASRDNKWAYLQLGLHFLEQEDYPNAITNFRYVVRVDSTNSHCWECLADAYLARGAYTSAIKCYQKAFEIKPDSLYALLQVAHIKKVLNEYEEARSVFENVLNFNKNYVPALKGIAETCYYQGKNYHRQQLHGLARDCVQYSIDKITVALKERPDLSCLWKIAADSSYLAAQLPEKYSCIMALSKLVSGSDGDMNTVIDQEDLFKFAIRCYCKAINLTEDNMLIYHDLSCCYVSYSMYLTQAKERQEYLDKALQVIYHCVNSNPNYWQHWNVLGNIAFVKDPKDLALAQHAFIKAVTLEHNSAVSWSNLGTLYLYIGELKLANEAFSQAQRGDPNYVNSWIGQALIAESLGYNDSMDLFRHSTQLSAHQQGALGYAYWVCKTLMDAPEDAVIYSIHNMHAIPVACDALTWYTDKNPFDSCAWNMLGILYERMGLKSNACKAFKKALQFSSLKNMDSINTNYGRSLLNIDKPEESVNAYRDVHEATFNSGSGLALALFKDKKYQESYEAYESALHWLTEDEGYQSDLLVALASMAYLFQGPDEAKTLLLQSTQLKQRSPWGLYATLSLGLLHNDLNLSLLVLNEMDELIDNKQALPHYGLLLSYIHLLQGETTKAIRELTKLVHRHPDQASLWLSLSVLLLRLHDEKPVSQSAAKCAEVAMALGQTKMDVTKVLCIVSLASLFAGDLDKGLVAAQRAIHIYPNVAEGWAVLIFALHLLKKKMSKNFNVENLRKNVSFSKNLSDWISNVKI</sequence>
<feature type="repeat" description="TPR" evidence="3">
    <location>
        <begin position="835"/>
        <end position="868"/>
    </location>
</feature>
<dbReference type="SMART" id="SM00028">
    <property type="entry name" value="TPR"/>
    <property type="match status" value="12"/>
</dbReference>
<gene>
    <name evidence="5" type="primary">LOC108568625</name>
</gene>
<dbReference type="PANTHER" id="PTHR15704">
    <property type="entry name" value="SUPERKILLER 3 PROTEIN-RELATED"/>
    <property type="match status" value="1"/>
</dbReference>
<organism evidence="4 5">
    <name type="scientific">Nicrophorus vespilloides</name>
    <name type="common">Boreal carrion beetle</name>
    <dbReference type="NCBI Taxonomy" id="110193"/>
    <lineage>
        <taxon>Eukaryota</taxon>
        <taxon>Metazoa</taxon>
        <taxon>Ecdysozoa</taxon>
        <taxon>Arthropoda</taxon>
        <taxon>Hexapoda</taxon>
        <taxon>Insecta</taxon>
        <taxon>Pterygota</taxon>
        <taxon>Neoptera</taxon>
        <taxon>Endopterygota</taxon>
        <taxon>Coleoptera</taxon>
        <taxon>Polyphaga</taxon>
        <taxon>Staphyliniformia</taxon>
        <taxon>Silphidae</taxon>
        <taxon>Nicrophorinae</taxon>
        <taxon>Nicrophorus</taxon>
    </lineage>
</organism>
<accession>A0ABM1NER4</accession>
<dbReference type="Proteomes" id="UP000695000">
    <property type="component" value="Unplaced"/>
</dbReference>
<dbReference type="RefSeq" id="XP_017785314.1">
    <property type="nucleotide sequence ID" value="XM_017929825.1"/>
</dbReference>
<feature type="repeat" description="TPR" evidence="3">
    <location>
        <begin position="435"/>
        <end position="468"/>
    </location>
</feature>
<dbReference type="PROSITE" id="PS50005">
    <property type="entry name" value="TPR"/>
    <property type="match status" value="5"/>
</dbReference>
<keyword evidence="2 3" id="KW-0802">TPR repeat</keyword>
<evidence type="ECO:0000313" key="5">
    <source>
        <dbReference type="RefSeq" id="XP_017785314.1"/>
    </source>
</evidence>
<feature type="repeat" description="TPR" evidence="3">
    <location>
        <begin position="539"/>
        <end position="572"/>
    </location>
</feature>
<evidence type="ECO:0000256" key="2">
    <source>
        <dbReference type="ARBA" id="ARBA00022803"/>
    </source>
</evidence>
<keyword evidence="1" id="KW-0677">Repeat</keyword>
<reference evidence="5" key="1">
    <citation type="submission" date="2025-08" db="UniProtKB">
        <authorList>
            <consortium name="RefSeq"/>
        </authorList>
    </citation>
    <scope>IDENTIFICATION</scope>
    <source>
        <tissue evidence="5">Whole Larva</tissue>
    </source>
</reference>
<evidence type="ECO:0000313" key="4">
    <source>
        <dbReference type="Proteomes" id="UP000695000"/>
    </source>
</evidence>
<dbReference type="InterPro" id="IPR003107">
    <property type="entry name" value="HAT"/>
</dbReference>
<evidence type="ECO:0000256" key="1">
    <source>
        <dbReference type="ARBA" id="ARBA00022737"/>
    </source>
</evidence>
<proteinExistence type="predicted"/>